<dbReference type="InterPro" id="IPR011029">
    <property type="entry name" value="DEATH-like_dom_sf"/>
</dbReference>
<reference evidence="3 5" key="2">
    <citation type="journal article" date="2013" name="Nature">
        <title>Insights into bilaterian evolution from three spiralian genomes.</title>
        <authorList>
            <person name="Simakov O."/>
            <person name="Marletaz F."/>
            <person name="Cho S.J."/>
            <person name="Edsinger-Gonzales E."/>
            <person name="Havlak P."/>
            <person name="Hellsten U."/>
            <person name="Kuo D.H."/>
            <person name="Larsson T."/>
            <person name="Lv J."/>
            <person name="Arendt D."/>
            <person name="Savage R."/>
            <person name="Osoegawa K."/>
            <person name="de Jong P."/>
            <person name="Grimwood J."/>
            <person name="Chapman J.A."/>
            <person name="Shapiro H."/>
            <person name="Aerts A."/>
            <person name="Otillar R.P."/>
            <person name="Terry A.Y."/>
            <person name="Boore J.L."/>
            <person name="Grigoriev I.V."/>
            <person name="Lindberg D.R."/>
            <person name="Seaver E.C."/>
            <person name="Weisblat D.A."/>
            <person name="Putnam N.H."/>
            <person name="Rokhsar D.S."/>
        </authorList>
    </citation>
    <scope>NUCLEOTIDE SEQUENCE</scope>
    <source>
        <strain evidence="3 5">I ESC-2004</strain>
    </source>
</reference>
<feature type="domain" description="CARD" evidence="2">
    <location>
        <begin position="1"/>
        <end position="93"/>
    </location>
</feature>
<evidence type="ECO:0000313" key="4">
    <source>
        <dbReference type="EnsemblMetazoa" id="CapteP203431"/>
    </source>
</evidence>
<dbReference type="InterPro" id="IPR001315">
    <property type="entry name" value="CARD"/>
</dbReference>
<dbReference type="HOGENOM" id="CLU_903835_0_0_1"/>
<evidence type="ECO:0000313" key="3">
    <source>
        <dbReference type="EMBL" id="ELU15479.1"/>
    </source>
</evidence>
<feature type="transmembrane region" description="Helical" evidence="1">
    <location>
        <begin position="214"/>
        <end position="235"/>
    </location>
</feature>
<dbReference type="AlphaFoldDB" id="R7VA34"/>
<dbReference type="GO" id="GO:0002020">
    <property type="term" value="F:protease binding"/>
    <property type="evidence" value="ECO:0007669"/>
    <property type="project" value="InterPro"/>
</dbReference>
<organism evidence="3">
    <name type="scientific">Capitella teleta</name>
    <name type="common">Polychaete worm</name>
    <dbReference type="NCBI Taxonomy" id="283909"/>
    <lineage>
        <taxon>Eukaryota</taxon>
        <taxon>Metazoa</taxon>
        <taxon>Spiralia</taxon>
        <taxon>Lophotrochozoa</taxon>
        <taxon>Annelida</taxon>
        <taxon>Polychaeta</taxon>
        <taxon>Sedentaria</taxon>
        <taxon>Scolecida</taxon>
        <taxon>Capitellidae</taxon>
        <taxon>Capitella</taxon>
    </lineage>
</organism>
<dbReference type="SUPFAM" id="SSF47986">
    <property type="entry name" value="DEATH domain"/>
    <property type="match status" value="2"/>
</dbReference>
<dbReference type="EMBL" id="AMQN01000664">
    <property type="status" value="NOT_ANNOTATED_CDS"/>
    <property type="molecule type" value="Genomic_DNA"/>
</dbReference>
<dbReference type="PANTHER" id="PTHR15034:SF5">
    <property type="entry name" value="DEATH DOMAIN-CONTAINING PROTEIN CRADD"/>
    <property type="match status" value="1"/>
</dbReference>
<dbReference type="Gene3D" id="1.10.533.10">
    <property type="entry name" value="Death Domain, Fas"/>
    <property type="match status" value="2"/>
</dbReference>
<reference evidence="5" key="1">
    <citation type="submission" date="2012-12" db="EMBL/GenBank/DDBJ databases">
        <authorList>
            <person name="Hellsten U."/>
            <person name="Grimwood J."/>
            <person name="Chapman J.A."/>
            <person name="Shapiro H."/>
            <person name="Aerts A."/>
            <person name="Otillar R.P."/>
            <person name="Terry A.Y."/>
            <person name="Boore J.L."/>
            <person name="Simakov O."/>
            <person name="Marletaz F."/>
            <person name="Cho S.-J."/>
            <person name="Edsinger-Gonzales E."/>
            <person name="Havlak P."/>
            <person name="Kuo D.-H."/>
            <person name="Larsson T."/>
            <person name="Lv J."/>
            <person name="Arendt D."/>
            <person name="Savage R."/>
            <person name="Osoegawa K."/>
            <person name="de Jong P."/>
            <person name="Lindberg D.R."/>
            <person name="Seaver E.C."/>
            <person name="Weisblat D.A."/>
            <person name="Putnam N.H."/>
            <person name="Grigoriev I.V."/>
            <person name="Rokhsar D.S."/>
        </authorList>
    </citation>
    <scope>NUCLEOTIDE SEQUENCE</scope>
    <source>
        <strain evidence="5">I ESC-2004</strain>
    </source>
</reference>
<dbReference type="GO" id="GO:0070513">
    <property type="term" value="F:death domain binding"/>
    <property type="evidence" value="ECO:0007669"/>
    <property type="project" value="InterPro"/>
</dbReference>
<keyword evidence="1" id="KW-0812">Transmembrane</keyword>
<evidence type="ECO:0000313" key="5">
    <source>
        <dbReference type="Proteomes" id="UP000014760"/>
    </source>
</evidence>
<dbReference type="CDD" id="cd01671">
    <property type="entry name" value="CARD"/>
    <property type="match status" value="2"/>
</dbReference>
<dbReference type="InterPro" id="IPR037939">
    <property type="entry name" value="CRADD"/>
</dbReference>
<dbReference type="Pfam" id="PF00619">
    <property type="entry name" value="CARD"/>
    <property type="match status" value="2"/>
</dbReference>
<gene>
    <name evidence="3" type="ORF">CAPTEDRAFT_203431</name>
</gene>
<keyword evidence="5" id="KW-1185">Reference proteome</keyword>
<accession>R7VA34</accession>
<dbReference type="EMBL" id="KB293808">
    <property type="protein sequence ID" value="ELU15479.1"/>
    <property type="molecule type" value="Genomic_DNA"/>
</dbReference>
<sequence length="308" mass="35381">MSRKHKRTLKRNKCFILQNLLLSEIFFGLMMENGVITNDDREHILSNRYTTEKERISALLLRLVKRGPSAFSTFIRACSCSEQKHIADELTLNLTERNKTTSVDPKNEMSTLERAVLWKKRLTIMQLKLSKGFFDVIMEENIITQDMKEHILAPLHTTNKKRIAELLSFLPRRGPRAFKKFIKACVFSSQFDIAIALYPEYALELRHMHYKNNIMLNLSVVFVLALFVCGLQAAINDTNDMANMKADLLVHIVRELTSFPEICNDCSTLSELKMQGACCCFSDVTCRHIEVPGCNNELWAKLRGKAQS</sequence>
<proteinExistence type="predicted"/>
<name>R7VA34_CAPTE</name>
<reference evidence="4" key="3">
    <citation type="submission" date="2015-06" db="UniProtKB">
        <authorList>
            <consortium name="EnsemblMetazoa"/>
        </authorList>
    </citation>
    <scope>IDENTIFICATION</scope>
</reference>
<evidence type="ECO:0000259" key="2">
    <source>
        <dbReference type="PROSITE" id="PS50209"/>
    </source>
</evidence>
<dbReference type="PANTHER" id="PTHR15034">
    <property type="entry name" value="DEATH DOMAIN-CONTAINING PROTEIN CRADD"/>
    <property type="match status" value="1"/>
</dbReference>
<dbReference type="PROSITE" id="PS50209">
    <property type="entry name" value="CARD"/>
    <property type="match status" value="2"/>
</dbReference>
<dbReference type="GO" id="GO:0042981">
    <property type="term" value="P:regulation of apoptotic process"/>
    <property type="evidence" value="ECO:0007669"/>
    <property type="project" value="InterPro"/>
</dbReference>
<dbReference type="EMBL" id="AMQN01000665">
    <property type="status" value="NOT_ANNOTATED_CDS"/>
    <property type="molecule type" value="Genomic_DNA"/>
</dbReference>
<feature type="domain" description="CARD" evidence="2">
    <location>
        <begin position="109"/>
        <end position="184"/>
    </location>
</feature>
<dbReference type="SMART" id="SM00114">
    <property type="entry name" value="CARD"/>
    <property type="match status" value="2"/>
</dbReference>
<evidence type="ECO:0000256" key="1">
    <source>
        <dbReference type="SAM" id="Phobius"/>
    </source>
</evidence>
<protein>
    <recommendedName>
        <fullName evidence="2">CARD domain-containing protein</fullName>
    </recommendedName>
</protein>
<keyword evidence="1" id="KW-0472">Membrane</keyword>
<dbReference type="EnsemblMetazoa" id="CapteT203431">
    <property type="protein sequence ID" value="CapteP203431"/>
    <property type="gene ID" value="CapteG203431"/>
</dbReference>
<keyword evidence="1" id="KW-1133">Transmembrane helix</keyword>
<dbReference type="Proteomes" id="UP000014760">
    <property type="component" value="Unassembled WGS sequence"/>
</dbReference>